<name>A0A0W0F1Y7_MONRR</name>
<feature type="binding site" evidence="1">
    <location>
        <position position="104"/>
    </location>
    <ligand>
        <name>Zn(2+)</name>
        <dbReference type="ChEBI" id="CHEBI:29105"/>
    </ligand>
</feature>
<keyword evidence="1" id="KW-0862">Zinc</keyword>
<proteinExistence type="predicted"/>
<dbReference type="eggNOG" id="KOG0440">
    <property type="taxonomic scope" value="Eukaryota"/>
</dbReference>
<feature type="region of interest" description="Disordered" evidence="2">
    <location>
        <begin position="274"/>
        <end position="300"/>
    </location>
</feature>
<evidence type="ECO:0000313" key="3">
    <source>
        <dbReference type="EMBL" id="KTB30343.1"/>
    </source>
</evidence>
<evidence type="ECO:0000256" key="1">
    <source>
        <dbReference type="PIRSR" id="PIRSR605301-1"/>
    </source>
</evidence>
<evidence type="ECO:0000256" key="2">
    <source>
        <dbReference type="SAM" id="MobiDB-lite"/>
    </source>
</evidence>
<protein>
    <recommendedName>
        <fullName evidence="5">Maintenance of ploidy protein mob2</fullName>
    </recommendedName>
</protein>
<reference evidence="3 4" key="1">
    <citation type="submission" date="2015-12" db="EMBL/GenBank/DDBJ databases">
        <title>Draft genome sequence of Moniliophthora roreri, the causal agent of frosty pod rot of cacao.</title>
        <authorList>
            <person name="Aime M.C."/>
            <person name="Diaz-Valderrama J.R."/>
            <person name="Kijpornyongpan T."/>
            <person name="Phillips-Mora W."/>
        </authorList>
    </citation>
    <scope>NUCLEOTIDE SEQUENCE [LARGE SCALE GENOMIC DNA]</scope>
    <source>
        <strain evidence="3 4">MCA 2952</strain>
    </source>
</reference>
<dbReference type="InterPro" id="IPR005301">
    <property type="entry name" value="MOB_kinase_act_fam"/>
</dbReference>
<evidence type="ECO:0000313" key="4">
    <source>
        <dbReference type="Proteomes" id="UP000054988"/>
    </source>
</evidence>
<dbReference type="SUPFAM" id="SSF101152">
    <property type="entry name" value="Mob1/phocein"/>
    <property type="match status" value="2"/>
</dbReference>
<dbReference type="Proteomes" id="UP000054988">
    <property type="component" value="Unassembled WGS sequence"/>
</dbReference>
<dbReference type="EMBL" id="LATX01002388">
    <property type="protein sequence ID" value="KTB30343.1"/>
    <property type="molecule type" value="Genomic_DNA"/>
</dbReference>
<feature type="region of interest" description="Disordered" evidence="2">
    <location>
        <begin position="1"/>
        <end position="41"/>
    </location>
</feature>
<dbReference type="Pfam" id="PF03637">
    <property type="entry name" value="Mob1_phocein"/>
    <property type="match status" value="2"/>
</dbReference>
<feature type="compositionally biased region" description="Low complexity" evidence="2">
    <location>
        <begin position="22"/>
        <end position="41"/>
    </location>
</feature>
<dbReference type="AlphaFoldDB" id="A0A0W0F1Y7"/>
<keyword evidence="1" id="KW-0479">Metal-binding</keyword>
<sequence length="508" mass="57470">MSLIPSGGRSMGRAPRAPKRSPTPTSATFSPTDSNPSTPSSPVVASSKPLYLCSPFVEAALVKGNFRTIVMLPKYVDIMEWVAVNIFDFYTNLNEFYGVISECCTQQSCPTMSAGATLNYTWINQDRKSVNLPAPTYIDYVMTWVQNLLDDENVFPTKSGQEFPQSFPSTVKHVYRQLLRVFAHIYHAHYHQILHLRSEPHFNSLFAHFLAFGREYELLEMKDTARPNRPRFSFDHVFAANLAVARSTVHVTRKRPPVFLGYSDLPAMSFFGKNKNSRARRSPTPTGSPSGKNSNTDISSGDAANSKPLYLCSPFADAALVNGNFKTIVMLPKYVDKMEWVAVNIYDFYTHLNEFYGVITECCTQQSCPTMSAGPNLNYLWITQDRKQVPLSAPTYIDSVMSSVQTLLEDETMFPTKSGQEFHQAFPTTIRHIYRQFLRIFAHIYHAHFQEILNLRSEPHFNSLFAHFLAFGKEYGLLDPKDIKGEANAPVGVGLLWERWKESGKLEA</sequence>
<gene>
    <name evidence="3" type="ORF">WG66_17101</name>
</gene>
<comment type="caution">
    <text evidence="3">The sequence shown here is derived from an EMBL/GenBank/DDBJ whole genome shotgun (WGS) entry which is preliminary data.</text>
</comment>
<evidence type="ECO:0008006" key="5">
    <source>
        <dbReference type="Google" id="ProtNLM"/>
    </source>
</evidence>
<dbReference type="PANTHER" id="PTHR22599">
    <property type="entry name" value="MPS ONE BINDER KINASE ACTIVATOR-LIKE MOB"/>
    <property type="match status" value="1"/>
</dbReference>
<accession>A0A0W0F1Y7</accession>
<feature type="binding site" evidence="1">
    <location>
        <position position="189"/>
    </location>
    <ligand>
        <name>Zn(2+)</name>
        <dbReference type="ChEBI" id="CHEBI:29105"/>
    </ligand>
</feature>
<feature type="binding site" evidence="1">
    <location>
        <position position="109"/>
    </location>
    <ligand>
        <name>Zn(2+)</name>
        <dbReference type="ChEBI" id="CHEBI:29105"/>
    </ligand>
</feature>
<feature type="binding site" evidence="1">
    <location>
        <position position="184"/>
    </location>
    <ligand>
        <name>Zn(2+)</name>
        <dbReference type="ChEBI" id="CHEBI:29105"/>
    </ligand>
</feature>
<organism evidence="3 4">
    <name type="scientific">Moniliophthora roreri</name>
    <name type="common">Frosty pod rot fungus</name>
    <name type="synonym">Monilia roreri</name>
    <dbReference type="NCBI Taxonomy" id="221103"/>
    <lineage>
        <taxon>Eukaryota</taxon>
        <taxon>Fungi</taxon>
        <taxon>Dikarya</taxon>
        <taxon>Basidiomycota</taxon>
        <taxon>Agaricomycotina</taxon>
        <taxon>Agaricomycetes</taxon>
        <taxon>Agaricomycetidae</taxon>
        <taxon>Agaricales</taxon>
        <taxon>Marasmiineae</taxon>
        <taxon>Marasmiaceae</taxon>
        <taxon>Moniliophthora</taxon>
    </lineage>
</organism>
<dbReference type="SMART" id="SM01388">
    <property type="entry name" value="Mob1_phocein"/>
    <property type="match status" value="2"/>
</dbReference>
<dbReference type="Gene3D" id="1.20.140.30">
    <property type="entry name" value="MOB kinase activator"/>
    <property type="match status" value="2"/>
</dbReference>
<feature type="compositionally biased region" description="Polar residues" evidence="2">
    <location>
        <begin position="283"/>
        <end position="300"/>
    </location>
</feature>
<dbReference type="InterPro" id="IPR036703">
    <property type="entry name" value="MOB_kinase_act_sf"/>
</dbReference>